<proteinExistence type="predicted"/>
<feature type="signal peptide" evidence="3">
    <location>
        <begin position="1"/>
        <end position="18"/>
    </location>
</feature>
<accession>A0AA38MBA6</accession>
<sequence>MYPTLLFLVLSISHPTLAYEDKPNEYTKFDYCTLNCGENVHSACKCARTPPREEMRHVPYMEFRTTVLNEHNKFRDYVASGKETRPKEGWTPPAANMMIMSYDLEMEYITRCRGVMTFRHNADDPTGHDKCRVRMGNLDVGQNLHGSSSNGTETFINKGIKNWYEEVALIEAEDYVEHFPGAGHGIGHYTQLIWWSADRMGCSMVYNPENKKSWRYTLICNYASTIDPQIAGNLKLGRIYKRTDNPCDSCPNATKCGDTPGYPSLCGKQAPIPTQAPALIKMVGETDAGTYKKGSKFVMCFPVVVLYLVY</sequence>
<evidence type="ECO:0000259" key="4">
    <source>
        <dbReference type="SMART" id="SM00198"/>
    </source>
</evidence>
<dbReference type="Gene3D" id="3.40.33.10">
    <property type="entry name" value="CAP"/>
    <property type="match status" value="1"/>
</dbReference>
<dbReference type="CDD" id="cd05380">
    <property type="entry name" value="CAP_euk"/>
    <property type="match status" value="1"/>
</dbReference>
<gene>
    <name evidence="6" type="ORF">Zmor_013012</name>
    <name evidence="5" type="ORF">Zmor_021745</name>
</gene>
<evidence type="ECO:0000256" key="2">
    <source>
        <dbReference type="ARBA" id="ARBA00022525"/>
    </source>
</evidence>
<protein>
    <recommendedName>
        <fullName evidence="4">SCP domain-containing protein</fullName>
    </recommendedName>
</protein>
<dbReference type="InterPro" id="IPR001283">
    <property type="entry name" value="CRISP-related"/>
</dbReference>
<comment type="subcellular location">
    <subcellularLocation>
        <location evidence="1">Secreted</location>
    </subcellularLocation>
</comment>
<keyword evidence="2" id="KW-0964">Secreted</keyword>
<comment type="caution">
    <text evidence="5">The sequence shown here is derived from an EMBL/GenBank/DDBJ whole genome shotgun (WGS) entry which is preliminary data.</text>
</comment>
<name>A0AA38MBA6_9CUCU</name>
<dbReference type="GO" id="GO:0005576">
    <property type="term" value="C:extracellular region"/>
    <property type="evidence" value="ECO:0007669"/>
    <property type="project" value="UniProtKB-SubCell"/>
</dbReference>
<reference evidence="5" key="1">
    <citation type="journal article" date="2023" name="G3 (Bethesda)">
        <title>Whole genome assemblies of Zophobas morio and Tenebrio molitor.</title>
        <authorList>
            <person name="Kaur S."/>
            <person name="Stinson S.A."/>
            <person name="diCenzo G.C."/>
        </authorList>
    </citation>
    <scope>NUCLEOTIDE SEQUENCE</scope>
    <source>
        <strain evidence="5">QUZm001</strain>
    </source>
</reference>
<dbReference type="InterPro" id="IPR014044">
    <property type="entry name" value="CAP_dom"/>
</dbReference>
<dbReference type="EMBL" id="JALNTZ010000006">
    <property type="protein sequence ID" value="KAJ3650034.1"/>
    <property type="molecule type" value="Genomic_DNA"/>
</dbReference>
<evidence type="ECO:0000313" key="5">
    <source>
        <dbReference type="EMBL" id="KAJ3650034.1"/>
    </source>
</evidence>
<dbReference type="InterPro" id="IPR035940">
    <property type="entry name" value="CAP_sf"/>
</dbReference>
<dbReference type="Pfam" id="PF00188">
    <property type="entry name" value="CAP"/>
    <property type="match status" value="1"/>
</dbReference>
<dbReference type="Proteomes" id="UP001168821">
    <property type="component" value="Unassembled WGS sequence"/>
</dbReference>
<dbReference type="EMBL" id="JALNTZ010000004">
    <property type="protein sequence ID" value="KAJ3653777.1"/>
    <property type="molecule type" value="Genomic_DNA"/>
</dbReference>
<feature type="chain" id="PRO_5041589094" description="SCP domain-containing protein" evidence="3">
    <location>
        <begin position="19"/>
        <end position="310"/>
    </location>
</feature>
<organism evidence="5 7">
    <name type="scientific">Zophobas morio</name>
    <dbReference type="NCBI Taxonomy" id="2755281"/>
    <lineage>
        <taxon>Eukaryota</taxon>
        <taxon>Metazoa</taxon>
        <taxon>Ecdysozoa</taxon>
        <taxon>Arthropoda</taxon>
        <taxon>Hexapoda</taxon>
        <taxon>Insecta</taxon>
        <taxon>Pterygota</taxon>
        <taxon>Neoptera</taxon>
        <taxon>Endopterygota</taxon>
        <taxon>Coleoptera</taxon>
        <taxon>Polyphaga</taxon>
        <taxon>Cucujiformia</taxon>
        <taxon>Tenebrionidae</taxon>
        <taxon>Zophobas</taxon>
    </lineage>
</organism>
<feature type="domain" description="SCP" evidence="4">
    <location>
        <begin position="62"/>
        <end position="224"/>
    </location>
</feature>
<keyword evidence="7" id="KW-1185">Reference proteome</keyword>
<dbReference type="PANTHER" id="PTHR10334">
    <property type="entry name" value="CYSTEINE-RICH SECRETORY PROTEIN-RELATED"/>
    <property type="match status" value="1"/>
</dbReference>
<evidence type="ECO:0000313" key="7">
    <source>
        <dbReference type="Proteomes" id="UP001168821"/>
    </source>
</evidence>
<dbReference type="SUPFAM" id="SSF55797">
    <property type="entry name" value="PR-1-like"/>
    <property type="match status" value="1"/>
</dbReference>
<evidence type="ECO:0000313" key="6">
    <source>
        <dbReference type="EMBL" id="KAJ3653777.1"/>
    </source>
</evidence>
<dbReference type="SMART" id="SM00198">
    <property type="entry name" value="SCP"/>
    <property type="match status" value="1"/>
</dbReference>
<keyword evidence="3" id="KW-0732">Signal</keyword>
<dbReference type="AlphaFoldDB" id="A0AA38MBA6"/>
<evidence type="ECO:0000256" key="3">
    <source>
        <dbReference type="SAM" id="SignalP"/>
    </source>
</evidence>
<evidence type="ECO:0000256" key="1">
    <source>
        <dbReference type="ARBA" id="ARBA00004613"/>
    </source>
</evidence>